<evidence type="ECO:0000313" key="10">
    <source>
        <dbReference type="Proteomes" id="UP000535543"/>
    </source>
</evidence>
<keyword evidence="3" id="KW-0731">Sigma factor</keyword>
<keyword evidence="5" id="KW-0804">Transcription</keyword>
<feature type="domain" description="RNA polymerase sigma factor 70 region 4 type 2" evidence="7">
    <location>
        <begin position="108"/>
        <end position="157"/>
    </location>
</feature>
<name>A0A848KNA2_9NOCA</name>
<dbReference type="AlphaFoldDB" id="A0A848KNA2"/>
<evidence type="ECO:0000256" key="3">
    <source>
        <dbReference type="ARBA" id="ARBA00023082"/>
    </source>
</evidence>
<evidence type="ECO:0000256" key="5">
    <source>
        <dbReference type="ARBA" id="ARBA00023163"/>
    </source>
</evidence>
<keyword evidence="10" id="KW-1185">Reference proteome</keyword>
<sequence length="410" mass="44504">MRHSAEFEDLLRELAPQVLGALVRRYGHFDVAEDAVQEALLVAAQQWPVDGVPQDPRPWLIRIGSRKMIDLLRNESARRERELTDAARAPVADVEPVDGQDDSLVLLFLCCHPALTMPSQIALTLRAVGGLTTTEIARALLVPEATLGQRISRAKQAIRKSGVPFGMPPSGEQAERLAAVLQVIYLIFNEGYASTAGPVMTRIELSGEAIRLARMLHAALPDDGEVAGLLALLLLTDARRDARIGQGGMLIPMDEQDRHLWDRAAIDEGVDLITASMSRDSAGPYQLQAAIAAVHDEASTAEETDWLQILALYTLLDQLTDNPVVRLNRAVAVAKVHGPRAGLAAVDAVATDDRVASQHRVDVVRAHLLESAGDLGAAVEHYRAAARAATNIAEQRYLKTRADRIAQSSR</sequence>
<dbReference type="SUPFAM" id="SSF88659">
    <property type="entry name" value="Sigma3 and sigma4 domains of RNA polymerase sigma factors"/>
    <property type="match status" value="1"/>
</dbReference>
<dbReference type="Pfam" id="PF04542">
    <property type="entry name" value="Sigma70_r2"/>
    <property type="match status" value="1"/>
</dbReference>
<evidence type="ECO:0000259" key="7">
    <source>
        <dbReference type="Pfam" id="PF08281"/>
    </source>
</evidence>
<keyword evidence="2" id="KW-0805">Transcription regulation</keyword>
<comment type="caution">
    <text evidence="9">The sequence shown here is derived from an EMBL/GenBank/DDBJ whole genome shotgun (WGS) entry which is preliminary data.</text>
</comment>
<dbReference type="GO" id="GO:0003677">
    <property type="term" value="F:DNA binding"/>
    <property type="evidence" value="ECO:0007669"/>
    <property type="project" value="UniProtKB-KW"/>
</dbReference>
<dbReference type="Pfam" id="PF20239">
    <property type="entry name" value="DUF6596"/>
    <property type="match status" value="1"/>
</dbReference>
<dbReference type="SUPFAM" id="SSF88946">
    <property type="entry name" value="Sigma2 domain of RNA polymerase sigma factors"/>
    <property type="match status" value="1"/>
</dbReference>
<feature type="domain" description="RNA polymerase sigma-70 region 2" evidence="6">
    <location>
        <begin position="10"/>
        <end position="76"/>
    </location>
</feature>
<dbReference type="InterPro" id="IPR036388">
    <property type="entry name" value="WH-like_DNA-bd_sf"/>
</dbReference>
<evidence type="ECO:0000256" key="2">
    <source>
        <dbReference type="ARBA" id="ARBA00023015"/>
    </source>
</evidence>
<accession>A0A848KNA2</accession>
<proteinExistence type="inferred from homology"/>
<keyword evidence="4" id="KW-0238">DNA-binding</keyword>
<dbReference type="RefSeq" id="WP_169594578.1">
    <property type="nucleotide sequence ID" value="NZ_VCQU01000017.1"/>
</dbReference>
<dbReference type="InterPro" id="IPR007627">
    <property type="entry name" value="RNA_pol_sigma70_r2"/>
</dbReference>
<evidence type="ECO:0000313" key="9">
    <source>
        <dbReference type="EMBL" id="NMN99366.1"/>
    </source>
</evidence>
<dbReference type="Gene3D" id="1.10.1740.10">
    <property type="match status" value="1"/>
</dbReference>
<evidence type="ECO:0000256" key="4">
    <source>
        <dbReference type="ARBA" id="ARBA00023125"/>
    </source>
</evidence>
<dbReference type="InterPro" id="IPR013324">
    <property type="entry name" value="RNA_pol_sigma_r3/r4-like"/>
</dbReference>
<reference evidence="9 10" key="2">
    <citation type="submission" date="2020-06" db="EMBL/GenBank/DDBJ databases">
        <title>Antribacter stalactiti gen. nov., sp. nov., a new member of the family Nacardiaceae isolated from a cave.</title>
        <authorList>
            <person name="Kim I.S."/>
        </authorList>
    </citation>
    <scope>NUCLEOTIDE SEQUENCE [LARGE SCALE GENOMIC DNA]</scope>
    <source>
        <strain evidence="9 10">YC2-7</strain>
    </source>
</reference>
<dbReference type="PANTHER" id="PTHR47756">
    <property type="entry name" value="BLL6612 PROTEIN-RELATED"/>
    <property type="match status" value="1"/>
</dbReference>
<dbReference type="EMBL" id="VCQU01000017">
    <property type="protein sequence ID" value="NMN99366.1"/>
    <property type="molecule type" value="Genomic_DNA"/>
</dbReference>
<gene>
    <name evidence="9" type="ORF">FGL95_30550</name>
</gene>
<dbReference type="GO" id="GO:0006352">
    <property type="term" value="P:DNA-templated transcription initiation"/>
    <property type="evidence" value="ECO:0007669"/>
    <property type="project" value="InterPro"/>
</dbReference>
<evidence type="ECO:0000259" key="6">
    <source>
        <dbReference type="Pfam" id="PF04542"/>
    </source>
</evidence>
<reference evidence="9 10" key="1">
    <citation type="submission" date="2019-05" db="EMBL/GenBank/DDBJ databases">
        <authorList>
            <person name="Lee S.D."/>
        </authorList>
    </citation>
    <scope>NUCLEOTIDE SEQUENCE [LARGE SCALE GENOMIC DNA]</scope>
    <source>
        <strain evidence="9 10">YC2-7</strain>
    </source>
</reference>
<dbReference type="InterPro" id="IPR046531">
    <property type="entry name" value="DUF6596"/>
</dbReference>
<evidence type="ECO:0000256" key="1">
    <source>
        <dbReference type="ARBA" id="ARBA00010641"/>
    </source>
</evidence>
<protein>
    <submittedName>
        <fullName evidence="9">RNA polymerase sigma factor</fullName>
    </submittedName>
</protein>
<dbReference type="InterPro" id="IPR013249">
    <property type="entry name" value="RNA_pol_sigma70_r4_t2"/>
</dbReference>
<comment type="similarity">
    <text evidence="1">Belongs to the sigma-70 factor family. ECF subfamily.</text>
</comment>
<dbReference type="Gene3D" id="1.10.10.10">
    <property type="entry name" value="Winged helix-like DNA-binding domain superfamily/Winged helix DNA-binding domain"/>
    <property type="match status" value="1"/>
</dbReference>
<organism evidence="9 10">
    <name type="scientific">Antrihabitans stalactiti</name>
    <dbReference type="NCBI Taxonomy" id="2584121"/>
    <lineage>
        <taxon>Bacteria</taxon>
        <taxon>Bacillati</taxon>
        <taxon>Actinomycetota</taxon>
        <taxon>Actinomycetes</taxon>
        <taxon>Mycobacteriales</taxon>
        <taxon>Nocardiaceae</taxon>
        <taxon>Antrihabitans</taxon>
    </lineage>
</organism>
<dbReference type="Proteomes" id="UP000535543">
    <property type="component" value="Unassembled WGS sequence"/>
</dbReference>
<feature type="domain" description="DUF6596" evidence="8">
    <location>
        <begin position="176"/>
        <end position="276"/>
    </location>
</feature>
<dbReference type="PANTHER" id="PTHR47756:SF2">
    <property type="entry name" value="BLL6612 PROTEIN"/>
    <property type="match status" value="1"/>
</dbReference>
<dbReference type="Pfam" id="PF08281">
    <property type="entry name" value="Sigma70_r4_2"/>
    <property type="match status" value="1"/>
</dbReference>
<dbReference type="InterPro" id="IPR013325">
    <property type="entry name" value="RNA_pol_sigma_r2"/>
</dbReference>
<dbReference type="GO" id="GO:0016987">
    <property type="term" value="F:sigma factor activity"/>
    <property type="evidence" value="ECO:0007669"/>
    <property type="project" value="UniProtKB-KW"/>
</dbReference>
<evidence type="ECO:0000259" key="8">
    <source>
        <dbReference type="Pfam" id="PF20239"/>
    </source>
</evidence>